<sequence length="171" mass="20087">MQKTFEEWDGARSRKFHGGILMVKGSYTRENELFTATSLKAIKGLEQVKSKKHFPHKTSGILPDWKPCVRVYKTSSQALKPMKITELPCTTHMKPLRHVEKFAPKTKDVKAHTLWAKTFKDFKFQEEQAYVRNLERWEEKTLTNKNHDEFGALSLKERLDALRESWHKSKL</sequence>
<evidence type="ECO:0000313" key="2">
    <source>
        <dbReference type="Proteomes" id="UP000187209"/>
    </source>
</evidence>
<accession>A0A1R2BJZ6</accession>
<dbReference type="Proteomes" id="UP000187209">
    <property type="component" value="Unassembled WGS sequence"/>
</dbReference>
<evidence type="ECO:0000313" key="1">
    <source>
        <dbReference type="EMBL" id="OMJ77051.1"/>
    </source>
</evidence>
<comment type="caution">
    <text evidence="1">The sequence shown here is derived from an EMBL/GenBank/DDBJ whole genome shotgun (WGS) entry which is preliminary data.</text>
</comment>
<organism evidence="1 2">
    <name type="scientific">Stentor coeruleus</name>
    <dbReference type="NCBI Taxonomy" id="5963"/>
    <lineage>
        <taxon>Eukaryota</taxon>
        <taxon>Sar</taxon>
        <taxon>Alveolata</taxon>
        <taxon>Ciliophora</taxon>
        <taxon>Postciliodesmatophora</taxon>
        <taxon>Heterotrichea</taxon>
        <taxon>Heterotrichida</taxon>
        <taxon>Stentoridae</taxon>
        <taxon>Stentor</taxon>
    </lineage>
</organism>
<protein>
    <submittedName>
        <fullName evidence="1">Uncharacterized protein</fullName>
    </submittedName>
</protein>
<keyword evidence="2" id="KW-1185">Reference proteome</keyword>
<proteinExistence type="predicted"/>
<name>A0A1R2BJZ6_9CILI</name>
<dbReference type="EMBL" id="MPUH01000596">
    <property type="protein sequence ID" value="OMJ77051.1"/>
    <property type="molecule type" value="Genomic_DNA"/>
</dbReference>
<dbReference type="AlphaFoldDB" id="A0A1R2BJZ6"/>
<gene>
    <name evidence="1" type="ORF">SteCoe_23452</name>
</gene>
<reference evidence="1 2" key="1">
    <citation type="submission" date="2016-11" db="EMBL/GenBank/DDBJ databases">
        <title>The macronuclear genome of Stentor coeruleus: a giant cell with tiny introns.</title>
        <authorList>
            <person name="Slabodnick M."/>
            <person name="Ruby J.G."/>
            <person name="Reiff S.B."/>
            <person name="Swart E.C."/>
            <person name="Gosai S."/>
            <person name="Prabakaran S."/>
            <person name="Witkowska E."/>
            <person name="Larue G.E."/>
            <person name="Fisher S."/>
            <person name="Freeman R.M."/>
            <person name="Gunawardena J."/>
            <person name="Chu W."/>
            <person name="Stover N.A."/>
            <person name="Gregory B.D."/>
            <person name="Nowacki M."/>
            <person name="Derisi J."/>
            <person name="Roy S.W."/>
            <person name="Marshall W.F."/>
            <person name="Sood P."/>
        </authorList>
    </citation>
    <scope>NUCLEOTIDE SEQUENCE [LARGE SCALE GENOMIC DNA]</scope>
    <source>
        <strain evidence="1">WM001</strain>
    </source>
</reference>